<dbReference type="Pfam" id="PF12245">
    <property type="entry name" value="Big_3_2"/>
    <property type="match status" value="1"/>
</dbReference>
<evidence type="ECO:0000259" key="2">
    <source>
        <dbReference type="Pfam" id="PF12245"/>
    </source>
</evidence>
<gene>
    <name evidence="5" type="ORF">NCTC12119_04854</name>
</gene>
<sequence length="819" mass="89432">MRLNLTGYLVAAAVSSLSIPAHALVFNYSFMNTNNVASSIKPSGTNLLNPAGAITLNLISGLDRYERIKVIRDRDQSVMYSGVTSIVGVSDRVVATDGTEYYGKSVALPALGEGAFTIVNETLDLRQTIVSTTTYHITVDITAPRYTTIYPSQNAGYDMVLSGPLWELGRGGSGQFSIFADGLEDANGISKIRLVIKRSDGTVVSDNNLSYDVAAKRAFYPWIKDMGTQTGMPTSDLNEEFTFNFIVTDNAGNILNIPPQRFKYDDQMGEYTPFAVHDSRVSTSVVPGIASGYVAFQRGLTVLENPYLFVIRIPKANWQPYRNGGISILNNYGGAKVLSEDATYVYVEAKLPQGSLDSNYYRPVNTYQWSGGDLAQYASWLVWDPASLKSPAWGNPAIERLNADGTWFNSVNWRHILASEMPVNLTHIRFNVQARPYDQKIAGGASCDIPAGSTTCTVAVSQAIVKGTTGYMHSGYEVRSTTESTFFQPIWENIAWHTLGPSVTGFDYNAANSILQVYVNQPGDGSYFDHVNLARVWLTDKSRNNAEISVTAKQTGRNTASGNYTYEFDMKKVPEGTYDVQINAKDSFENSGSLAYKQVTVDNTPPLVNFSYENKPISSSVTVYGLENIRIQLSDALTKPTLARMTLRGGPVSDAVELSWVSLGNNLYAPNYPKIFPSLNEGETYTMTVTAKDEMNNVKESSVEFSYLPNNLVRLENLKTMAVSAALKTSDDTPLAVLYASQLRKQDGAIATGLQDAVLTVRKDAAFGVTVNGVSAAPGESKNLQLDLGLGDSRSFPIFPAISGVTGVSEFMINIEELR</sequence>
<dbReference type="Proteomes" id="UP000255528">
    <property type="component" value="Unassembled WGS sequence"/>
</dbReference>
<feature type="chain" id="PRO_5016805088" evidence="1">
    <location>
        <begin position="24"/>
        <end position="819"/>
    </location>
</feature>
<evidence type="ECO:0000313" key="6">
    <source>
        <dbReference type="Proteomes" id="UP000255528"/>
    </source>
</evidence>
<evidence type="ECO:0000313" key="5">
    <source>
        <dbReference type="EMBL" id="SUY92825.1"/>
    </source>
</evidence>
<feature type="domain" description="Ig-like" evidence="2">
    <location>
        <begin position="143"/>
        <end position="265"/>
    </location>
</feature>
<dbReference type="RefSeq" id="WP_115632062.1">
    <property type="nucleotide sequence ID" value="NZ_UIGI01000002.1"/>
</dbReference>
<evidence type="ECO:0000256" key="1">
    <source>
        <dbReference type="SAM" id="SignalP"/>
    </source>
</evidence>
<organism evidence="5 6">
    <name type="scientific">Buttiauxella agrestis</name>
    <dbReference type="NCBI Taxonomy" id="82977"/>
    <lineage>
        <taxon>Bacteria</taxon>
        <taxon>Pseudomonadati</taxon>
        <taxon>Pseudomonadota</taxon>
        <taxon>Gammaproteobacteria</taxon>
        <taxon>Enterobacterales</taxon>
        <taxon>Enterobacteriaceae</taxon>
        <taxon>Buttiauxella</taxon>
    </lineage>
</organism>
<feature type="domain" description="DUF4165" evidence="4">
    <location>
        <begin position="21"/>
        <end position="142"/>
    </location>
</feature>
<feature type="domain" description="Ig-like" evidence="3">
    <location>
        <begin position="562"/>
        <end position="718"/>
    </location>
</feature>
<feature type="signal peptide" evidence="1">
    <location>
        <begin position="1"/>
        <end position="23"/>
    </location>
</feature>
<dbReference type="InterPro" id="IPR022038">
    <property type="entry name" value="Ig-like_bact"/>
</dbReference>
<evidence type="ECO:0000259" key="3">
    <source>
        <dbReference type="Pfam" id="PF13750"/>
    </source>
</evidence>
<keyword evidence="1" id="KW-0732">Signal</keyword>
<reference evidence="5 6" key="1">
    <citation type="submission" date="2018-06" db="EMBL/GenBank/DDBJ databases">
        <authorList>
            <consortium name="Pathogen Informatics"/>
            <person name="Doyle S."/>
        </authorList>
    </citation>
    <scope>NUCLEOTIDE SEQUENCE [LARGE SCALE GENOMIC DNA]</scope>
    <source>
        <strain evidence="5 6">NCTC12119</strain>
    </source>
</reference>
<proteinExistence type="predicted"/>
<protein>
    <submittedName>
        <fullName evidence="5">Protein of uncharacterized function (DUF3607)</fullName>
    </submittedName>
</protein>
<dbReference type="Pfam" id="PF13750">
    <property type="entry name" value="Big_3_3"/>
    <property type="match status" value="1"/>
</dbReference>
<dbReference type="EMBL" id="UIGI01000002">
    <property type="protein sequence ID" value="SUY92825.1"/>
    <property type="molecule type" value="Genomic_DNA"/>
</dbReference>
<dbReference type="AlphaFoldDB" id="A0A381KQ94"/>
<dbReference type="Pfam" id="PF13752">
    <property type="entry name" value="DUF4165"/>
    <property type="match status" value="1"/>
</dbReference>
<accession>A0A381KQ94</accession>
<name>A0A381KQ94_9ENTR</name>
<evidence type="ECO:0000259" key="4">
    <source>
        <dbReference type="Pfam" id="PF13752"/>
    </source>
</evidence>
<dbReference type="InterPro" id="IPR025429">
    <property type="entry name" value="DUF4165"/>
</dbReference>